<protein>
    <submittedName>
        <fullName evidence="3">Xaa-Pro aminopeptidase</fullName>
    </submittedName>
</protein>
<reference evidence="3 4" key="1">
    <citation type="submission" date="2018-04" db="EMBL/GenBank/DDBJ databases">
        <title>Genomic Encyclopedia of Type Strains, Phase IV (KMG-IV): sequencing the most valuable type-strain genomes for metagenomic binning, comparative biology and taxonomic classification.</title>
        <authorList>
            <person name="Goeker M."/>
        </authorList>
    </citation>
    <scope>NUCLEOTIDE SEQUENCE [LARGE SCALE GENOMIC DNA]</scope>
    <source>
        <strain evidence="3 4">DSM 100231</strain>
    </source>
</reference>
<sequence>MRKLLPLLLLLSLAVPAFAQQMPTILPLQERAALEDKILQERLDKLLPTLMRKQGIDMWLVIAREYNEDPVIKTMLPATWLAARRRTILLFYDNGKTVERLAVARYDVGNLFKAAWDPEKEPDQWKRLAALIAERNPKKIGLNYSPNFGHADGLAKTEWDNLMRSIPKSQQAKVVSAEKLAVDWLQVRTETELELYEQISQIGHSIIAQGFSEQVIRPGKTTTEDVVWWFRERIADLKLQAWFHPTVDVQRANPGAGDSERSFAERPAQEVILHGDLVHVDLGISYLNLNTDVQQLAYVLKPGETDAPDYLKNALATGNRLQDILTSHMKPNRTGNEVLKATLAQAKQENIVASIYSHPIGYHGHGAGPAIGMWDNQEGVPGTGDYPLQPNTAYAIELNAKVTLPEWNNKEIRVMLEEQAALTPAGIRYIDGRQKKLLLIPRQPNFINYLQQ</sequence>
<dbReference type="AlphaFoldDB" id="A0A2U1B2P7"/>
<comment type="caution">
    <text evidence="3">The sequence shown here is derived from an EMBL/GenBank/DDBJ whole genome shotgun (WGS) entry which is preliminary data.</text>
</comment>
<dbReference type="CDD" id="cd01066">
    <property type="entry name" value="APP_MetAP"/>
    <property type="match status" value="1"/>
</dbReference>
<feature type="signal peptide" evidence="1">
    <location>
        <begin position="1"/>
        <end position="19"/>
    </location>
</feature>
<evidence type="ECO:0000259" key="2">
    <source>
        <dbReference type="Pfam" id="PF00557"/>
    </source>
</evidence>
<evidence type="ECO:0000313" key="3">
    <source>
        <dbReference type="EMBL" id="PVY42956.1"/>
    </source>
</evidence>
<gene>
    <name evidence="3" type="ORF">C8E01_102132</name>
</gene>
<dbReference type="InterPro" id="IPR000994">
    <property type="entry name" value="Pept_M24"/>
</dbReference>
<evidence type="ECO:0000256" key="1">
    <source>
        <dbReference type="SAM" id="SignalP"/>
    </source>
</evidence>
<dbReference type="Gene3D" id="3.90.230.10">
    <property type="entry name" value="Creatinase/methionine aminopeptidase superfamily"/>
    <property type="match status" value="1"/>
</dbReference>
<keyword evidence="3" id="KW-0378">Hydrolase</keyword>
<evidence type="ECO:0000313" key="4">
    <source>
        <dbReference type="Proteomes" id="UP000245466"/>
    </source>
</evidence>
<name>A0A2U1B2P7_9BACT</name>
<dbReference type="EMBL" id="QEKI01000002">
    <property type="protein sequence ID" value="PVY42956.1"/>
    <property type="molecule type" value="Genomic_DNA"/>
</dbReference>
<accession>A0A2U1B2P7</accession>
<feature type="domain" description="Peptidase M24" evidence="2">
    <location>
        <begin position="214"/>
        <end position="407"/>
    </location>
</feature>
<keyword evidence="3" id="KW-0031">Aminopeptidase</keyword>
<keyword evidence="4" id="KW-1185">Reference proteome</keyword>
<dbReference type="SUPFAM" id="SSF55920">
    <property type="entry name" value="Creatinase/aminopeptidase"/>
    <property type="match status" value="1"/>
</dbReference>
<dbReference type="Proteomes" id="UP000245466">
    <property type="component" value="Unassembled WGS sequence"/>
</dbReference>
<dbReference type="InterPro" id="IPR036005">
    <property type="entry name" value="Creatinase/aminopeptidase-like"/>
</dbReference>
<keyword evidence="1" id="KW-0732">Signal</keyword>
<dbReference type="Pfam" id="PF00557">
    <property type="entry name" value="Peptidase_M24"/>
    <property type="match status" value="1"/>
</dbReference>
<keyword evidence="3" id="KW-0645">Protease</keyword>
<dbReference type="RefSeq" id="WP_116542004.1">
    <property type="nucleotide sequence ID" value="NZ_QEKI01000002.1"/>
</dbReference>
<proteinExistence type="predicted"/>
<organism evidence="3 4">
    <name type="scientific">Pontibacter virosus</name>
    <dbReference type="NCBI Taxonomy" id="1765052"/>
    <lineage>
        <taxon>Bacteria</taxon>
        <taxon>Pseudomonadati</taxon>
        <taxon>Bacteroidota</taxon>
        <taxon>Cytophagia</taxon>
        <taxon>Cytophagales</taxon>
        <taxon>Hymenobacteraceae</taxon>
        <taxon>Pontibacter</taxon>
    </lineage>
</organism>
<dbReference type="OrthoDB" id="9765815at2"/>
<dbReference type="GO" id="GO:0004177">
    <property type="term" value="F:aminopeptidase activity"/>
    <property type="evidence" value="ECO:0007669"/>
    <property type="project" value="UniProtKB-KW"/>
</dbReference>
<feature type="chain" id="PRO_5015768623" evidence="1">
    <location>
        <begin position="20"/>
        <end position="452"/>
    </location>
</feature>